<dbReference type="OrthoDB" id="72772at2759"/>
<comment type="caution">
    <text evidence="3">The sequence shown here is derived from an EMBL/GenBank/DDBJ whole genome shotgun (WGS) entry which is preliminary data.</text>
</comment>
<dbReference type="PANTHER" id="PTHR15157:SF24">
    <property type="entry name" value="VACUOLAR PROTEIN SORTING 38"/>
    <property type="match status" value="1"/>
</dbReference>
<dbReference type="GO" id="GO:0000149">
    <property type="term" value="F:SNARE binding"/>
    <property type="evidence" value="ECO:0007669"/>
    <property type="project" value="TreeGrafter"/>
</dbReference>
<dbReference type="EMBL" id="VEPZ02000503">
    <property type="protein sequence ID" value="KAE8723840.1"/>
    <property type="molecule type" value="Genomic_DNA"/>
</dbReference>
<dbReference type="GO" id="GO:0035493">
    <property type="term" value="P:SNARE complex assembly"/>
    <property type="evidence" value="ECO:0007669"/>
    <property type="project" value="TreeGrafter"/>
</dbReference>
<evidence type="ECO:0008006" key="5">
    <source>
        <dbReference type="Google" id="ProtNLM"/>
    </source>
</evidence>
<reference evidence="3" key="1">
    <citation type="submission" date="2019-09" db="EMBL/GenBank/DDBJ databases">
        <title>Draft genome information of white flower Hibiscus syriacus.</title>
        <authorList>
            <person name="Kim Y.-M."/>
        </authorList>
    </citation>
    <scope>NUCLEOTIDE SEQUENCE [LARGE SCALE GENOMIC DNA]</scope>
    <source>
        <strain evidence="3">YM2019G1</strain>
    </source>
</reference>
<dbReference type="AlphaFoldDB" id="A0A6A3C3S7"/>
<name>A0A6A3C3S7_HIBSY</name>
<keyword evidence="4" id="KW-1185">Reference proteome</keyword>
<organism evidence="3 4">
    <name type="scientific">Hibiscus syriacus</name>
    <name type="common">Rose of Sharon</name>
    <dbReference type="NCBI Taxonomy" id="106335"/>
    <lineage>
        <taxon>Eukaryota</taxon>
        <taxon>Viridiplantae</taxon>
        <taxon>Streptophyta</taxon>
        <taxon>Embryophyta</taxon>
        <taxon>Tracheophyta</taxon>
        <taxon>Spermatophyta</taxon>
        <taxon>Magnoliopsida</taxon>
        <taxon>eudicotyledons</taxon>
        <taxon>Gunneridae</taxon>
        <taxon>Pentapetalae</taxon>
        <taxon>rosids</taxon>
        <taxon>malvids</taxon>
        <taxon>Malvales</taxon>
        <taxon>Malvaceae</taxon>
        <taxon>Malvoideae</taxon>
        <taxon>Hibiscus</taxon>
    </lineage>
</organism>
<accession>A0A6A3C3S7</accession>
<protein>
    <recommendedName>
        <fullName evidence="5">UV radiation resistance-associated gene protein-like</fullName>
    </recommendedName>
</protein>
<evidence type="ECO:0000256" key="2">
    <source>
        <dbReference type="SAM" id="MobiDB-lite"/>
    </source>
</evidence>
<feature type="coiled-coil region" evidence="1">
    <location>
        <begin position="42"/>
        <end position="97"/>
    </location>
</feature>
<feature type="region of interest" description="Disordered" evidence="2">
    <location>
        <begin position="1"/>
        <end position="20"/>
    </location>
</feature>
<gene>
    <name evidence="3" type="ORF">F3Y22_tig00011718pilonHSYRG00126</name>
</gene>
<dbReference type="GO" id="GO:0005768">
    <property type="term" value="C:endosome"/>
    <property type="evidence" value="ECO:0007669"/>
    <property type="project" value="TreeGrafter"/>
</dbReference>
<evidence type="ECO:0000313" key="4">
    <source>
        <dbReference type="Proteomes" id="UP000436088"/>
    </source>
</evidence>
<dbReference type="PANTHER" id="PTHR15157">
    <property type="entry name" value="UV RADIATION RESISTANCE-ASSOCIATED GENE PROTEIN"/>
    <property type="match status" value="1"/>
</dbReference>
<proteinExistence type="predicted"/>
<evidence type="ECO:0000313" key="3">
    <source>
        <dbReference type="EMBL" id="KAE8723840.1"/>
    </source>
</evidence>
<sequence>MDNREQEDRDRTLITGPKQINTEHENLQVIEWEDFENELARLWSLSSALKEANEKKRSLQEKLQSLIQVKNESLNKLNDLEEMHERLEARKLAMANMSTHCKVTTEDAKKEEEMLSTEVRSLLVSGTSLSVARKRLQEANRLLTEERGYVKLKNVQRKLRGRQQYMISQVSLLYPVKILVGPAQEQELESYSSSSRLGNSSASKPVSQGSLTILGLNLSMLPFTKMSFFTNKKEVQRSASALGYVAHAVPLIASYLQVPLRYPLCLGGSRSYIIDHVPSVEPASSHWSSNTALSAHVKQAEFPLFLDGQDITRAAYAVFLLNKDIEQLLSFIGVKSLGPRHVLANLKELLRSVQSSEYIDT</sequence>
<dbReference type="GO" id="GO:0000323">
    <property type="term" value="C:lytic vacuole"/>
    <property type="evidence" value="ECO:0007669"/>
    <property type="project" value="TreeGrafter"/>
</dbReference>
<dbReference type="Proteomes" id="UP000436088">
    <property type="component" value="Unassembled WGS sequence"/>
</dbReference>
<keyword evidence="1" id="KW-0175">Coiled coil</keyword>
<feature type="compositionally biased region" description="Basic and acidic residues" evidence="2">
    <location>
        <begin position="1"/>
        <end position="12"/>
    </location>
</feature>
<evidence type="ECO:0000256" key="1">
    <source>
        <dbReference type="SAM" id="Coils"/>
    </source>
</evidence>